<reference evidence="1" key="2">
    <citation type="journal article" date="2015" name="Data Brief">
        <title>Shoot transcriptome of the giant reed, Arundo donax.</title>
        <authorList>
            <person name="Barrero R.A."/>
            <person name="Guerrero F.D."/>
            <person name="Moolhuijzen P."/>
            <person name="Goolsby J.A."/>
            <person name="Tidwell J."/>
            <person name="Bellgard S.E."/>
            <person name="Bellgard M.I."/>
        </authorList>
    </citation>
    <scope>NUCLEOTIDE SEQUENCE</scope>
    <source>
        <tissue evidence="1">Shoot tissue taken approximately 20 cm above the soil surface</tissue>
    </source>
</reference>
<proteinExistence type="predicted"/>
<accession>A0A0A9HEM9</accession>
<sequence length="63" mass="7262">MIPHINMLCSFMKHLIFCKANSTLTITKYNNARIISTKLSIQTSQPNSFFECFRNSHIFSFSG</sequence>
<reference evidence="1" key="1">
    <citation type="submission" date="2014-09" db="EMBL/GenBank/DDBJ databases">
        <authorList>
            <person name="Magalhaes I.L.F."/>
            <person name="Oliveira U."/>
            <person name="Santos F.R."/>
            <person name="Vidigal T.H.D.A."/>
            <person name="Brescovit A.D."/>
            <person name="Santos A.J."/>
        </authorList>
    </citation>
    <scope>NUCLEOTIDE SEQUENCE</scope>
    <source>
        <tissue evidence="1">Shoot tissue taken approximately 20 cm above the soil surface</tissue>
    </source>
</reference>
<organism evidence="1">
    <name type="scientific">Arundo donax</name>
    <name type="common">Giant reed</name>
    <name type="synonym">Donax arundinaceus</name>
    <dbReference type="NCBI Taxonomy" id="35708"/>
    <lineage>
        <taxon>Eukaryota</taxon>
        <taxon>Viridiplantae</taxon>
        <taxon>Streptophyta</taxon>
        <taxon>Embryophyta</taxon>
        <taxon>Tracheophyta</taxon>
        <taxon>Spermatophyta</taxon>
        <taxon>Magnoliopsida</taxon>
        <taxon>Liliopsida</taxon>
        <taxon>Poales</taxon>
        <taxon>Poaceae</taxon>
        <taxon>PACMAD clade</taxon>
        <taxon>Arundinoideae</taxon>
        <taxon>Arundineae</taxon>
        <taxon>Arundo</taxon>
    </lineage>
</organism>
<name>A0A0A9HEM9_ARUDO</name>
<evidence type="ECO:0000313" key="1">
    <source>
        <dbReference type="EMBL" id="JAE35202.1"/>
    </source>
</evidence>
<dbReference type="EMBL" id="GBRH01162694">
    <property type="protein sequence ID" value="JAE35202.1"/>
    <property type="molecule type" value="Transcribed_RNA"/>
</dbReference>
<dbReference type="AlphaFoldDB" id="A0A0A9HEM9"/>
<protein>
    <submittedName>
        <fullName evidence="1">Uncharacterized protein</fullName>
    </submittedName>
</protein>